<gene>
    <name evidence="8" type="primary">tadA</name>
    <name evidence="10" type="ORF">H8S45_00215</name>
</gene>
<protein>
    <recommendedName>
        <fullName evidence="8">tRNA-specific adenosine deaminase</fullName>
        <ecNumber evidence="8">3.5.4.33</ecNumber>
    </recommendedName>
</protein>
<evidence type="ECO:0000259" key="9">
    <source>
        <dbReference type="PROSITE" id="PS51747"/>
    </source>
</evidence>
<feature type="binding site" evidence="8">
    <location>
        <position position="86"/>
    </location>
    <ligand>
        <name>Zn(2+)</name>
        <dbReference type="ChEBI" id="CHEBI:29105"/>
        <note>catalytic</note>
    </ligand>
</feature>
<feature type="active site" description="Proton donor" evidence="8">
    <location>
        <position position="55"/>
    </location>
</feature>
<dbReference type="Proteomes" id="UP000606499">
    <property type="component" value="Unassembled WGS sequence"/>
</dbReference>
<evidence type="ECO:0000256" key="4">
    <source>
        <dbReference type="ARBA" id="ARBA00022723"/>
    </source>
</evidence>
<evidence type="ECO:0000256" key="3">
    <source>
        <dbReference type="ARBA" id="ARBA00022694"/>
    </source>
</evidence>
<dbReference type="GO" id="GO:0008270">
    <property type="term" value="F:zinc ion binding"/>
    <property type="evidence" value="ECO:0007669"/>
    <property type="project" value="UniProtKB-UniRule"/>
</dbReference>
<dbReference type="FunFam" id="3.40.140.10:FF:000005">
    <property type="entry name" value="tRNA-specific adenosine deaminase"/>
    <property type="match status" value="1"/>
</dbReference>
<dbReference type="PANTHER" id="PTHR11079:SF202">
    <property type="entry name" value="TRNA-SPECIFIC ADENOSINE DEAMINASE"/>
    <property type="match status" value="1"/>
</dbReference>
<reference evidence="10" key="1">
    <citation type="submission" date="2020-08" db="EMBL/GenBank/DDBJ databases">
        <title>Genome public.</title>
        <authorList>
            <person name="Liu C."/>
            <person name="Sun Q."/>
        </authorList>
    </citation>
    <scope>NUCLEOTIDE SEQUENCE</scope>
    <source>
        <strain evidence="10">NSJ-28</strain>
    </source>
</reference>
<dbReference type="RefSeq" id="WP_107632058.1">
    <property type="nucleotide sequence ID" value="NZ_JACOPL010000001.1"/>
</dbReference>
<dbReference type="NCBIfam" id="NF008113">
    <property type="entry name" value="PRK10860.1"/>
    <property type="match status" value="1"/>
</dbReference>
<dbReference type="InterPro" id="IPR002125">
    <property type="entry name" value="CMP_dCMP_dom"/>
</dbReference>
<keyword evidence="3 8" id="KW-0819">tRNA processing</keyword>
<name>A0A923RV95_9FIRM</name>
<dbReference type="CDD" id="cd01285">
    <property type="entry name" value="nucleoside_deaminase"/>
    <property type="match status" value="1"/>
</dbReference>
<evidence type="ECO:0000313" key="10">
    <source>
        <dbReference type="EMBL" id="MBC5723901.1"/>
    </source>
</evidence>
<dbReference type="InterPro" id="IPR016193">
    <property type="entry name" value="Cytidine_deaminase-like"/>
</dbReference>
<comment type="cofactor">
    <cofactor evidence="8">
        <name>Zn(2+)</name>
        <dbReference type="ChEBI" id="CHEBI:29105"/>
    </cofactor>
    <text evidence="8">Binds 1 zinc ion per subunit.</text>
</comment>
<dbReference type="GO" id="GO:0052717">
    <property type="term" value="F:tRNA-specific adenosine-34 deaminase activity"/>
    <property type="evidence" value="ECO:0007669"/>
    <property type="project" value="UniProtKB-UniRule"/>
</dbReference>
<dbReference type="PROSITE" id="PS00903">
    <property type="entry name" value="CYT_DCMP_DEAMINASES_1"/>
    <property type="match status" value="1"/>
</dbReference>
<feature type="domain" description="CMP/dCMP-type deaminase" evidence="9">
    <location>
        <begin position="2"/>
        <end position="112"/>
    </location>
</feature>
<comment type="subunit">
    <text evidence="2 8">Homodimer.</text>
</comment>
<organism evidence="10 11">
    <name type="scientific">Agathobaculum faecis</name>
    <dbReference type="NCBI Taxonomy" id="2763013"/>
    <lineage>
        <taxon>Bacteria</taxon>
        <taxon>Bacillati</taxon>
        <taxon>Bacillota</taxon>
        <taxon>Clostridia</taxon>
        <taxon>Eubacteriales</taxon>
        <taxon>Butyricicoccaceae</taxon>
        <taxon>Agathobaculum</taxon>
    </lineage>
</organism>
<dbReference type="PROSITE" id="PS51747">
    <property type="entry name" value="CYT_DCMP_DEAMINASES_2"/>
    <property type="match status" value="1"/>
</dbReference>
<dbReference type="SUPFAM" id="SSF53927">
    <property type="entry name" value="Cytidine deaminase-like"/>
    <property type="match status" value="1"/>
</dbReference>
<evidence type="ECO:0000256" key="1">
    <source>
        <dbReference type="ARBA" id="ARBA00010669"/>
    </source>
</evidence>
<evidence type="ECO:0000256" key="2">
    <source>
        <dbReference type="ARBA" id="ARBA00011738"/>
    </source>
</evidence>
<dbReference type="InterPro" id="IPR058535">
    <property type="entry name" value="MafB19-deam"/>
</dbReference>
<keyword evidence="11" id="KW-1185">Reference proteome</keyword>
<dbReference type="EC" id="3.5.4.33" evidence="8"/>
<dbReference type="InterPro" id="IPR016192">
    <property type="entry name" value="APOBEC/CMP_deaminase_Zn-bd"/>
</dbReference>
<feature type="binding site" evidence="8">
    <location>
        <position position="53"/>
    </location>
    <ligand>
        <name>Zn(2+)</name>
        <dbReference type="ChEBI" id="CHEBI:29105"/>
        <note>catalytic</note>
    </ligand>
</feature>
<dbReference type="HAMAP" id="MF_00972">
    <property type="entry name" value="tRNA_aden_deaminase"/>
    <property type="match status" value="1"/>
</dbReference>
<dbReference type="Pfam" id="PF14437">
    <property type="entry name" value="MafB19-deam"/>
    <property type="match status" value="1"/>
</dbReference>
<evidence type="ECO:0000256" key="5">
    <source>
        <dbReference type="ARBA" id="ARBA00022801"/>
    </source>
</evidence>
<evidence type="ECO:0000256" key="6">
    <source>
        <dbReference type="ARBA" id="ARBA00022833"/>
    </source>
</evidence>
<dbReference type="PANTHER" id="PTHR11079">
    <property type="entry name" value="CYTOSINE DEAMINASE FAMILY MEMBER"/>
    <property type="match status" value="1"/>
</dbReference>
<proteinExistence type="inferred from homology"/>
<dbReference type="AlphaFoldDB" id="A0A923RV95"/>
<keyword evidence="5 8" id="KW-0378">Hydrolase</keyword>
<comment type="function">
    <text evidence="8">Catalyzes the deamination of adenosine to inosine at the wobble position 34 of tRNA(Arg2).</text>
</comment>
<sequence>MTEQQKYMKAALRLAQKAAEEGEVPVGAVVVCEGKIVGRGRNRRETKKNALHHAEIEAIEKACRKLGGWRLHKCDLYVTLEPCPMCAGAIINARIKTVYYGAPDPKAGSCGTLVDLFALPYNHRPTVVSGVMEEACAAILRDFFRALREKRRRLRFQEKSDVADV</sequence>
<evidence type="ECO:0000313" key="11">
    <source>
        <dbReference type="Proteomes" id="UP000606499"/>
    </source>
</evidence>
<evidence type="ECO:0000256" key="8">
    <source>
        <dbReference type="HAMAP-Rule" id="MF_00972"/>
    </source>
</evidence>
<dbReference type="EMBL" id="JACOPL010000001">
    <property type="protein sequence ID" value="MBC5723901.1"/>
    <property type="molecule type" value="Genomic_DNA"/>
</dbReference>
<comment type="catalytic activity">
    <reaction evidence="7 8">
        <text>adenosine(34) in tRNA + H2O + H(+) = inosine(34) in tRNA + NH4(+)</text>
        <dbReference type="Rhea" id="RHEA:43168"/>
        <dbReference type="Rhea" id="RHEA-COMP:10373"/>
        <dbReference type="Rhea" id="RHEA-COMP:10374"/>
        <dbReference type="ChEBI" id="CHEBI:15377"/>
        <dbReference type="ChEBI" id="CHEBI:15378"/>
        <dbReference type="ChEBI" id="CHEBI:28938"/>
        <dbReference type="ChEBI" id="CHEBI:74411"/>
        <dbReference type="ChEBI" id="CHEBI:82852"/>
        <dbReference type="EC" id="3.5.4.33"/>
    </reaction>
</comment>
<comment type="caution">
    <text evidence="10">The sequence shown here is derived from an EMBL/GenBank/DDBJ whole genome shotgun (WGS) entry which is preliminary data.</text>
</comment>
<keyword evidence="4 8" id="KW-0479">Metal-binding</keyword>
<comment type="similarity">
    <text evidence="1">Belongs to the cytidine and deoxycytidylate deaminase family. ADAT2 subfamily.</text>
</comment>
<dbReference type="GO" id="GO:0002100">
    <property type="term" value="P:tRNA wobble adenosine to inosine editing"/>
    <property type="evidence" value="ECO:0007669"/>
    <property type="project" value="UniProtKB-UniRule"/>
</dbReference>
<dbReference type="InterPro" id="IPR028883">
    <property type="entry name" value="tRNA_aden_deaminase"/>
</dbReference>
<feature type="binding site" evidence="8">
    <location>
        <position position="83"/>
    </location>
    <ligand>
        <name>Zn(2+)</name>
        <dbReference type="ChEBI" id="CHEBI:29105"/>
        <note>catalytic</note>
    </ligand>
</feature>
<evidence type="ECO:0000256" key="7">
    <source>
        <dbReference type="ARBA" id="ARBA00048045"/>
    </source>
</evidence>
<dbReference type="Gene3D" id="3.40.140.10">
    <property type="entry name" value="Cytidine Deaminase, domain 2"/>
    <property type="match status" value="1"/>
</dbReference>
<keyword evidence="6 8" id="KW-0862">Zinc</keyword>
<accession>A0A923RV95</accession>